<keyword evidence="1" id="KW-0732">Signal</keyword>
<dbReference type="Proteomes" id="UP001368318">
    <property type="component" value="Chromosome"/>
</dbReference>
<evidence type="ECO:0000256" key="1">
    <source>
        <dbReference type="SAM" id="SignalP"/>
    </source>
</evidence>
<dbReference type="EMBL" id="CP136924">
    <property type="protein sequence ID" value="WXA01524.1"/>
    <property type="molecule type" value="Genomic_DNA"/>
</dbReference>
<dbReference type="InterPro" id="IPR050491">
    <property type="entry name" value="AmpC-like"/>
</dbReference>
<evidence type="ECO:0000313" key="4">
    <source>
        <dbReference type="EMBL" id="WXA13328.1"/>
    </source>
</evidence>
<evidence type="ECO:0000259" key="2">
    <source>
        <dbReference type="Pfam" id="PF00144"/>
    </source>
</evidence>
<dbReference type="SUPFAM" id="SSF56601">
    <property type="entry name" value="beta-lactamase/transpeptidase-like"/>
    <property type="match status" value="1"/>
</dbReference>
<feature type="chain" id="PRO_5044712754" evidence="1">
    <location>
        <begin position="22"/>
        <end position="551"/>
    </location>
</feature>
<name>A0AAU6NWB8_9FLAO</name>
<keyword evidence="5" id="KW-1185">Reference proteome</keyword>
<dbReference type="GO" id="GO:0016787">
    <property type="term" value="F:hydrolase activity"/>
    <property type="evidence" value="ECO:0007669"/>
    <property type="project" value="UniProtKB-KW"/>
</dbReference>
<dbReference type="EC" id="3.1.1.103" evidence="3"/>
<evidence type="ECO:0000313" key="3">
    <source>
        <dbReference type="EMBL" id="WXA01524.1"/>
    </source>
</evidence>
<dbReference type="KEGG" id="mcaa:R3L15_00290"/>
<keyword evidence="3" id="KW-0378">Hydrolase</keyword>
<reference evidence="3 5" key="1">
    <citation type="submission" date="2023-10" db="EMBL/GenBank/DDBJ databases">
        <title>Culture-based analysis of two novel bacteria associated with mangrove crab gills.</title>
        <authorList>
            <person name="Yang X."/>
            <person name="Garuglieri E."/>
            <person name="Van Goethem M.W."/>
            <person name="Fusi M."/>
            <person name="Marasco R."/>
            <person name="Daffonchio D.G."/>
        </authorList>
    </citation>
    <scope>NUCLEOTIDE SEQUENCE [LARGE SCALE GENOMIC DNA]</scope>
    <source>
        <strain evidence="4">UG2-1</strain>
        <strain evidence="3">UG2-2</strain>
        <strain evidence="5">UG2_2</strain>
    </source>
</reference>
<dbReference type="PANTHER" id="PTHR46825">
    <property type="entry name" value="D-ALANYL-D-ALANINE-CARBOXYPEPTIDASE/ENDOPEPTIDASE AMPH"/>
    <property type="match status" value="1"/>
</dbReference>
<evidence type="ECO:0000313" key="5">
    <source>
        <dbReference type="Proteomes" id="UP001368318"/>
    </source>
</evidence>
<sequence>MSVLKYGIVVFGFLVACNVNAQANFTDKIDKLLSVYNFNDAPGLSVKVINEGESIYSKGFGLSNLDYTVKNSDSTVYDFASIGKQFTASAIWSLIKEDKISLEDDIRTYLPEFPDYENIIKIKHLLNHTSGIRNYHTLMYLAGFDYNTSYYDNNTVLELAIKQKHLNHQPGEKVSYSNTNYNLLTIIVERISGQNLNDYLKHHVFSPLKMNATFVRVEHGKPVKNKAIGYMKSKDGYSFSINTQLSYGAGSMYASVNDLAIWTRMLNEQIPRFKPLAQFLKEADILNSGKKLNYARGLMLDTYKGFNVVGHSGYGFGGRSHLLAIKEKQIGIIVLTNTPTINATSIAYQILDALLLSEEKTQKDNKVNSPFEKQNINGFVGEYKEVNSDMTMTLFIENDTLKALGSMGKIPVSLVQFAKDKFHRAQSENVKYDFTISENHDMIISFGGTPFYFKRAHFVDANTVNILEYIGDYYAEELDVSYHFYTENSTLKLSYKGHENITLKPVQLNEFGNNDRTLYHFVKDKNDKVTGMLLSCDGTVKDIIFKKEKDR</sequence>
<dbReference type="Gene3D" id="3.40.710.10">
    <property type="entry name" value="DD-peptidase/beta-lactamase superfamily"/>
    <property type="match status" value="1"/>
</dbReference>
<gene>
    <name evidence="4" type="ORF">R3L15_00290</name>
    <name evidence="3" type="ORF">R3L16_07105</name>
</gene>
<dbReference type="PANTHER" id="PTHR46825:SF9">
    <property type="entry name" value="BETA-LACTAMASE-RELATED DOMAIN-CONTAINING PROTEIN"/>
    <property type="match status" value="1"/>
</dbReference>
<accession>A0AAU6NWB8</accession>
<dbReference type="InterPro" id="IPR012338">
    <property type="entry name" value="Beta-lactam/transpept-like"/>
</dbReference>
<dbReference type="PROSITE" id="PS51257">
    <property type="entry name" value="PROKAR_LIPOPROTEIN"/>
    <property type="match status" value="1"/>
</dbReference>
<proteinExistence type="predicted"/>
<dbReference type="RefSeq" id="WP_338732523.1">
    <property type="nucleotide sequence ID" value="NZ_CP136924.1"/>
</dbReference>
<protein>
    <submittedName>
        <fullName evidence="3">Serine hydrolase domain-containing protein</fullName>
        <ecNumber evidence="3">3.1.1.103</ecNumber>
    </submittedName>
</protein>
<feature type="domain" description="Beta-lactamase-related" evidence="2">
    <location>
        <begin position="40"/>
        <end position="345"/>
    </location>
</feature>
<dbReference type="Pfam" id="PF00144">
    <property type="entry name" value="Beta-lactamase"/>
    <property type="match status" value="1"/>
</dbReference>
<organism evidence="3 5">
    <name type="scientific">Mangrovimonas cancribranchiae</name>
    <dbReference type="NCBI Taxonomy" id="3080055"/>
    <lineage>
        <taxon>Bacteria</taxon>
        <taxon>Pseudomonadati</taxon>
        <taxon>Bacteroidota</taxon>
        <taxon>Flavobacteriia</taxon>
        <taxon>Flavobacteriales</taxon>
        <taxon>Flavobacteriaceae</taxon>
        <taxon>Mangrovimonas</taxon>
    </lineage>
</organism>
<dbReference type="AlphaFoldDB" id="A0AAU6NWB8"/>
<feature type="signal peptide" evidence="1">
    <location>
        <begin position="1"/>
        <end position="21"/>
    </location>
</feature>
<dbReference type="InterPro" id="IPR001466">
    <property type="entry name" value="Beta-lactam-related"/>
</dbReference>
<dbReference type="EMBL" id="CP136925">
    <property type="protein sequence ID" value="WXA13328.1"/>
    <property type="molecule type" value="Genomic_DNA"/>
</dbReference>